<feature type="domain" description="Acyl-CoA dehydrogenase C-terminal bacterial-type" evidence="1">
    <location>
        <begin position="2"/>
        <end position="77"/>
    </location>
</feature>
<keyword evidence="2" id="KW-0560">Oxidoreductase</keyword>
<dbReference type="GO" id="GO:0003995">
    <property type="term" value="F:acyl-CoA dehydrogenase activity"/>
    <property type="evidence" value="ECO:0007669"/>
    <property type="project" value="InterPro"/>
</dbReference>
<dbReference type="Pfam" id="PF09317">
    <property type="entry name" value="ACDH_C"/>
    <property type="match status" value="1"/>
</dbReference>
<dbReference type="InterPro" id="IPR015396">
    <property type="entry name" value="FadE_C"/>
</dbReference>
<reference evidence="2" key="2">
    <citation type="journal article" date="2014" name="ISME J.">
        <title>Microbial stratification in low pH oxic and suboxic macroscopic growths along an acid mine drainage.</title>
        <authorList>
            <person name="Mendez-Garcia C."/>
            <person name="Mesa V."/>
            <person name="Sprenger R.R."/>
            <person name="Richter M."/>
            <person name="Diez M.S."/>
            <person name="Solano J."/>
            <person name="Bargiela R."/>
            <person name="Golyshina O.V."/>
            <person name="Manteca A."/>
            <person name="Ramos J.L."/>
            <person name="Gallego J.R."/>
            <person name="Llorente I."/>
            <person name="Martins Dos Santos V.A."/>
            <person name="Jensen O.N."/>
            <person name="Pelaez A.I."/>
            <person name="Sanchez J."/>
            <person name="Ferrer M."/>
        </authorList>
    </citation>
    <scope>NUCLEOTIDE SEQUENCE</scope>
</reference>
<comment type="caution">
    <text evidence="2">The sequence shown here is derived from an EMBL/GenBank/DDBJ whole genome shotgun (WGS) entry which is preliminary data.</text>
</comment>
<protein>
    <submittedName>
        <fullName evidence="2">Protein containing DUF1974</fullName>
        <ecNumber evidence="2">1.3.99.-</ecNumber>
    </submittedName>
</protein>
<dbReference type="AlphaFoldDB" id="T1AQ38"/>
<organism evidence="2">
    <name type="scientific">mine drainage metagenome</name>
    <dbReference type="NCBI Taxonomy" id="410659"/>
    <lineage>
        <taxon>unclassified sequences</taxon>
        <taxon>metagenomes</taxon>
        <taxon>ecological metagenomes</taxon>
    </lineage>
</organism>
<dbReference type="GO" id="GO:0033539">
    <property type="term" value="P:fatty acid beta-oxidation using acyl-CoA dehydrogenase"/>
    <property type="evidence" value="ECO:0007669"/>
    <property type="project" value="InterPro"/>
</dbReference>
<feature type="non-terminal residue" evidence="2">
    <location>
        <position position="97"/>
    </location>
</feature>
<evidence type="ECO:0000259" key="1">
    <source>
        <dbReference type="Pfam" id="PF09317"/>
    </source>
</evidence>
<gene>
    <name evidence="2" type="ORF">B1A_15758</name>
</gene>
<accession>T1AQ38</accession>
<dbReference type="EMBL" id="AUZX01011564">
    <property type="protein sequence ID" value="EQD42854.1"/>
    <property type="molecule type" value="Genomic_DNA"/>
</dbReference>
<sequence length="97" mass="10095">TPNHPVGRLHALLPDVVAAEPIERKLQKALKTGAIKAHEYLAQVDEAARQGVLGAAEAALLRHVREAGAEFIAVDDFDPADLRAGAAARATPGSDGV</sequence>
<reference evidence="2" key="1">
    <citation type="submission" date="2013-08" db="EMBL/GenBank/DDBJ databases">
        <authorList>
            <person name="Mendez C."/>
            <person name="Richter M."/>
            <person name="Ferrer M."/>
            <person name="Sanchez J."/>
        </authorList>
    </citation>
    <scope>NUCLEOTIDE SEQUENCE</scope>
</reference>
<name>T1AQ38_9ZZZZ</name>
<evidence type="ECO:0000313" key="2">
    <source>
        <dbReference type="EMBL" id="EQD42854.1"/>
    </source>
</evidence>
<feature type="non-terminal residue" evidence="2">
    <location>
        <position position="1"/>
    </location>
</feature>
<dbReference type="EC" id="1.3.99.-" evidence="2"/>
<proteinExistence type="predicted"/>